<sequence>MPVLKLSTKSTMKRVSETTLKMIQEGVFSSLKKVMPTGRMIKFPIINISINRYSHANYPLHRAASRGRCAGFIPVVLYVEVVVVVSGPVATTTTPVPVEEVEVRAARVAKPTERGGGGRGTGVVGVPAVRKGRPSLVEELMMEGRRPRPPKEALSAPKEPLSPSSEAWDSL</sequence>
<accession>A0A4Z2IUU2</accession>
<gene>
    <name evidence="2" type="ORF">EYF80_008649</name>
</gene>
<evidence type="ECO:0000313" key="3">
    <source>
        <dbReference type="Proteomes" id="UP000314294"/>
    </source>
</evidence>
<dbReference type="AlphaFoldDB" id="A0A4Z2IUU2"/>
<comment type="caution">
    <text evidence="2">The sequence shown here is derived from an EMBL/GenBank/DDBJ whole genome shotgun (WGS) entry which is preliminary data.</text>
</comment>
<name>A0A4Z2IUU2_9TELE</name>
<feature type="compositionally biased region" description="Polar residues" evidence="1">
    <location>
        <begin position="162"/>
        <end position="171"/>
    </location>
</feature>
<dbReference type="EMBL" id="SRLO01000049">
    <property type="protein sequence ID" value="TNN80993.1"/>
    <property type="molecule type" value="Genomic_DNA"/>
</dbReference>
<evidence type="ECO:0000256" key="1">
    <source>
        <dbReference type="SAM" id="MobiDB-lite"/>
    </source>
</evidence>
<feature type="compositionally biased region" description="Basic and acidic residues" evidence="1">
    <location>
        <begin position="142"/>
        <end position="151"/>
    </location>
</feature>
<feature type="compositionally biased region" description="Gly residues" evidence="1">
    <location>
        <begin position="114"/>
        <end position="123"/>
    </location>
</feature>
<protein>
    <submittedName>
        <fullName evidence="2">Uncharacterized protein</fullName>
    </submittedName>
</protein>
<proteinExistence type="predicted"/>
<dbReference type="Proteomes" id="UP000314294">
    <property type="component" value="Unassembled WGS sequence"/>
</dbReference>
<keyword evidence="3" id="KW-1185">Reference proteome</keyword>
<evidence type="ECO:0000313" key="2">
    <source>
        <dbReference type="EMBL" id="TNN80993.1"/>
    </source>
</evidence>
<reference evidence="2 3" key="1">
    <citation type="submission" date="2019-03" db="EMBL/GenBank/DDBJ databases">
        <title>First draft genome of Liparis tanakae, snailfish: a comprehensive survey of snailfish specific genes.</title>
        <authorList>
            <person name="Kim W."/>
            <person name="Song I."/>
            <person name="Jeong J.-H."/>
            <person name="Kim D."/>
            <person name="Kim S."/>
            <person name="Ryu S."/>
            <person name="Song J.Y."/>
            <person name="Lee S.K."/>
        </authorList>
    </citation>
    <scope>NUCLEOTIDE SEQUENCE [LARGE SCALE GENOMIC DNA]</scope>
    <source>
        <tissue evidence="2">Muscle</tissue>
    </source>
</reference>
<feature type="region of interest" description="Disordered" evidence="1">
    <location>
        <begin position="110"/>
        <end position="171"/>
    </location>
</feature>
<organism evidence="2 3">
    <name type="scientific">Liparis tanakae</name>
    <name type="common">Tanaka's snailfish</name>
    <dbReference type="NCBI Taxonomy" id="230148"/>
    <lineage>
        <taxon>Eukaryota</taxon>
        <taxon>Metazoa</taxon>
        <taxon>Chordata</taxon>
        <taxon>Craniata</taxon>
        <taxon>Vertebrata</taxon>
        <taxon>Euteleostomi</taxon>
        <taxon>Actinopterygii</taxon>
        <taxon>Neopterygii</taxon>
        <taxon>Teleostei</taxon>
        <taxon>Neoteleostei</taxon>
        <taxon>Acanthomorphata</taxon>
        <taxon>Eupercaria</taxon>
        <taxon>Perciformes</taxon>
        <taxon>Cottioidei</taxon>
        <taxon>Cottales</taxon>
        <taxon>Liparidae</taxon>
        <taxon>Liparis</taxon>
    </lineage>
</organism>